<reference evidence="1 2" key="1">
    <citation type="journal article" date="2016" name="Mol. Biol. Evol.">
        <title>Comparative Genomics of Early-Diverging Mushroom-Forming Fungi Provides Insights into the Origins of Lignocellulose Decay Capabilities.</title>
        <authorList>
            <person name="Nagy L.G."/>
            <person name="Riley R."/>
            <person name="Tritt A."/>
            <person name="Adam C."/>
            <person name="Daum C."/>
            <person name="Floudas D."/>
            <person name="Sun H."/>
            <person name="Yadav J.S."/>
            <person name="Pangilinan J."/>
            <person name="Larsson K.H."/>
            <person name="Matsuura K."/>
            <person name="Barry K."/>
            <person name="Labutti K."/>
            <person name="Kuo R."/>
            <person name="Ohm R.A."/>
            <person name="Bhattacharya S.S."/>
            <person name="Shirouzu T."/>
            <person name="Yoshinaga Y."/>
            <person name="Martin F.M."/>
            <person name="Grigoriev I.V."/>
            <person name="Hibbett D.S."/>
        </authorList>
    </citation>
    <scope>NUCLEOTIDE SEQUENCE [LARGE SCALE GENOMIC DNA]</scope>
    <source>
        <strain evidence="1 2">CBS 109695</strain>
    </source>
</reference>
<accession>A0A165Y2Z5</accession>
<evidence type="ECO:0000313" key="1">
    <source>
        <dbReference type="EMBL" id="KZP09149.1"/>
    </source>
</evidence>
<name>A0A165Y2Z5_9AGAM</name>
<sequence>MPQVEVAMRLRPDLKPDRGGKQVGMYTLANALASPASVRVRGLSAMLRLDRLNEHSMTAPLNLGAGSFQTTSAQNFGNAVDPGLGRPTLADGADLNACNGGHAVLIAVNDELIDILRLPSCAQAVLSECLSGCSDIIRKAATRNERAVTSSKNEDQYLLRFERNSGVSVADLGPRIQMQKSTPQSE</sequence>
<gene>
    <name evidence="1" type="ORF">FIBSPDRAFT_900700</name>
</gene>
<proteinExistence type="predicted"/>
<protein>
    <submittedName>
        <fullName evidence="1">Uncharacterized protein</fullName>
    </submittedName>
</protein>
<evidence type="ECO:0000313" key="2">
    <source>
        <dbReference type="Proteomes" id="UP000076532"/>
    </source>
</evidence>
<dbReference type="Proteomes" id="UP000076532">
    <property type="component" value="Unassembled WGS sequence"/>
</dbReference>
<keyword evidence="2" id="KW-1185">Reference proteome</keyword>
<dbReference type="EMBL" id="KV417706">
    <property type="protein sequence ID" value="KZP09149.1"/>
    <property type="molecule type" value="Genomic_DNA"/>
</dbReference>
<organism evidence="1 2">
    <name type="scientific">Athelia psychrophila</name>
    <dbReference type="NCBI Taxonomy" id="1759441"/>
    <lineage>
        <taxon>Eukaryota</taxon>
        <taxon>Fungi</taxon>
        <taxon>Dikarya</taxon>
        <taxon>Basidiomycota</taxon>
        <taxon>Agaricomycotina</taxon>
        <taxon>Agaricomycetes</taxon>
        <taxon>Agaricomycetidae</taxon>
        <taxon>Atheliales</taxon>
        <taxon>Atheliaceae</taxon>
        <taxon>Athelia</taxon>
    </lineage>
</organism>
<dbReference type="AlphaFoldDB" id="A0A165Y2Z5"/>